<keyword evidence="2" id="KW-1185">Reference proteome</keyword>
<reference evidence="1 2" key="1">
    <citation type="submission" date="2024-05" db="EMBL/GenBank/DDBJ databases">
        <title>Sphingomonas sp. HF-S3 16S ribosomal RNA gene Genome sequencing and assembly.</title>
        <authorList>
            <person name="Lee H."/>
        </authorList>
    </citation>
    <scope>NUCLEOTIDE SEQUENCE [LARGE SCALE GENOMIC DNA]</scope>
    <source>
        <strain evidence="1 2">HF-S3</strain>
    </source>
</reference>
<dbReference type="InterPro" id="IPR036188">
    <property type="entry name" value="FAD/NAD-bd_sf"/>
</dbReference>
<dbReference type="SUPFAM" id="SSF51905">
    <property type="entry name" value="FAD/NAD(P)-binding domain"/>
    <property type="match status" value="1"/>
</dbReference>
<evidence type="ECO:0000313" key="1">
    <source>
        <dbReference type="EMBL" id="MEN3748420.1"/>
    </source>
</evidence>
<organism evidence="1 2">
    <name type="scientific">Sphingomonas rustica</name>
    <dbReference type="NCBI Taxonomy" id="3103142"/>
    <lineage>
        <taxon>Bacteria</taxon>
        <taxon>Pseudomonadati</taxon>
        <taxon>Pseudomonadota</taxon>
        <taxon>Alphaproteobacteria</taxon>
        <taxon>Sphingomonadales</taxon>
        <taxon>Sphingomonadaceae</taxon>
        <taxon>Sphingomonas</taxon>
    </lineage>
</organism>
<evidence type="ECO:0000313" key="2">
    <source>
        <dbReference type="Proteomes" id="UP001427805"/>
    </source>
</evidence>
<dbReference type="Gene3D" id="3.50.50.60">
    <property type="entry name" value="FAD/NAD(P)-binding domain"/>
    <property type="match status" value="1"/>
</dbReference>
<dbReference type="Pfam" id="PF04820">
    <property type="entry name" value="Trp_halogenase"/>
    <property type="match status" value="1"/>
</dbReference>
<dbReference type="RefSeq" id="WP_346247444.1">
    <property type="nucleotide sequence ID" value="NZ_JBDIZK010000008.1"/>
</dbReference>
<accession>A0ABV0BEB7</accession>
<name>A0ABV0BEB7_9SPHN</name>
<protein>
    <submittedName>
        <fullName evidence="1">Tryptophan 7-halogenase</fullName>
    </submittedName>
</protein>
<sequence>MNARRPMNAVVVVGGGLTALCAAIAYARALPRAQVTLAVTPIDPAALADRLPAVTPPVAATFDTLGIDPRMLVAAGAATHRVGERFDWGTPPFAIGEGEGVPAIAGTALHQLWLAHGDGAYDALVPGAALASAERFVLPTQDPRSLLSRTDYTLRLDADRATPLLAQAAQAARVRVVRASALSVTAGPDGIAAIDADGTRMTADLYIDASGPAAMLAPPGAEWIDWRETLPADRLLLGSAAAAPSPTDRYVRHAIGWTAHWSLAGRTLSALACRASATSEATARKQMPGEAELIAVQPRRRAAPFAGNVLALGDAAAAVGPLGWMGFALALAQLEVALELMPSAQPEPGLIAEYNRRATLRADRVHAYLAAFHLAAPARTGGFWHPLRKVTPPAELATALAQFGQRGSLPPVEEEIVPKAQWRQALIGLGVRPARLDPIALSVPAAQAKAALGQLRDAVAMLPAALPPYPDYLTMTKRGGR</sequence>
<dbReference type="Proteomes" id="UP001427805">
    <property type="component" value="Unassembled WGS sequence"/>
</dbReference>
<proteinExistence type="predicted"/>
<gene>
    <name evidence="1" type="ORF">TPR58_14690</name>
</gene>
<dbReference type="InterPro" id="IPR006905">
    <property type="entry name" value="Flavin_halogenase"/>
</dbReference>
<dbReference type="EMBL" id="JBDIZK010000008">
    <property type="protein sequence ID" value="MEN3748420.1"/>
    <property type="molecule type" value="Genomic_DNA"/>
</dbReference>
<comment type="caution">
    <text evidence="1">The sequence shown here is derived from an EMBL/GenBank/DDBJ whole genome shotgun (WGS) entry which is preliminary data.</text>
</comment>